<proteinExistence type="inferred from homology"/>
<organism evidence="6 7">
    <name type="scientific">Bacillus swezeyi</name>
    <dbReference type="NCBI Taxonomy" id="1925020"/>
    <lineage>
        <taxon>Bacteria</taxon>
        <taxon>Bacillati</taxon>
        <taxon>Bacillota</taxon>
        <taxon>Bacilli</taxon>
        <taxon>Bacillales</taxon>
        <taxon>Bacillaceae</taxon>
        <taxon>Bacillus</taxon>
    </lineage>
</organism>
<keyword evidence="3" id="KW-0677">Repeat</keyword>
<dbReference type="PANTHER" id="PTHR46630">
    <property type="entry name" value="TETRATRICOPEPTIDE REPEAT PROTEIN 29"/>
    <property type="match status" value="1"/>
</dbReference>
<dbReference type="Pfam" id="PF13424">
    <property type="entry name" value="TPR_12"/>
    <property type="match status" value="1"/>
</dbReference>
<comment type="subcellular location">
    <subcellularLocation>
        <location evidence="1">Cytoplasm</location>
    </subcellularLocation>
</comment>
<evidence type="ECO:0000313" key="6">
    <source>
        <dbReference type="EMBL" id="OMI07102.1"/>
    </source>
</evidence>
<dbReference type="GO" id="GO:0005737">
    <property type="term" value="C:cytoplasm"/>
    <property type="evidence" value="ECO:0007669"/>
    <property type="project" value="UniProtKB-SubCell"/>
</dbReference>
<keyword evidence="4" id="KW-0802">TPR repeat</keyword>
<keyword evidence="2" id="KW-0963">Cytoplasm</keyword>
<reference evidence="6 7" key="1">
    <citation type="submission" date="2017-01" db="EMBL/GenBank/DDBJ databases">
        <title>Bacillus phylogenomics.</title>
        <authorList>
            <person name="Dunlap C."/>
        </authorList>
    </citation>
    <scope>NUCLEOTIDE SEQUENCE [LARGE SCALE GENOMIC DNA]</scope>
    <source>
        <strain evidence="6 7">NRRL B-41282</strain>
    </source>
</reference>
<dbReference type="InterPro" id="IPR019734">
    <property type="entry name" value="TPR_rpt"/>
</dbReference>
<dbReference type="PANTHER" id="PTHR46630:SF1">
    <property type="entry name" value="TETRATRICOPEPTIDE REPEAT PROTEIN 29"/>
    <property type="match status" value="1"/>
</dbReference>
<gene>
    <name evidence="6" type="ORF">BW143_07890</name>
</gene>
<keyword evidence="7" id="KW-1185">Reference proteome</keyword>
<evidence type="ECO:0000313" key="7">
    <source>
        <dbReference type="Proteomes" id="UP000187367"/>
    </source>
</evidence>
<dbReference type="InterPro" id="IPR051476">
    <property type="entry name" value="Bac_ResReg_Asp_Phosphatase"/>
</dbReference>
<accession>A0A1R1S1V4</accession>
<evidence type="ECO:0000256" key="5">
    <source>
        <dbReference type="ARBA" id="ARBA00038253"/>
    </source>
</evidence>
<dbReference type="SUPFAM" id="SSF48452">
    <property type="entry name" value="TPR-like"/>
    <property type="match status" value="1"/>
</dbReference>
<dbReference type="EMBL" id="MTJL01000011">
    <property type="protein sequence ID" value="OMI07102.1"/>
    <property type="molecule type" value="Genomic_DNA"/>
</dbReference>
<comment type="caution">
    <text evidence="6">The sequence shown here is derived from an EMBL/GenBank/DDBJ whole genome shotgun (WGS) entry which is preliminary data.</text>
</comment>
<evidence type="ECO:0000256" key="3">
    <source>
        <dbReference type="ARBA" id="ARBA00022737"/>
    </source>
</evidence>
<sequence length="369" mass="42782">MAAKIAFEAVGNSLNQWYGLIRQSNIAEAAAMREEIKRTLETMEENQDVLLYFNLIDSRFKLLTERYEESGTLLKNITRTPEEIGTDNMIQYYFYFFGGMYEFYKKNFTAAINFYKIAEHSLHKIPDEIELAEFHYHLSIAYYEIRQNFFSINHAGKALESFLAIDHYEQRAASAQMIIAANKLDLFQYEAAERLFKKAIKMAADTGQSFAEALGYHNLGICYERQEKLDSAQESFESAFSTLEQLHSKLSTLRTSYMLARVLFKKGLIEEASGWYEKAVKLATELNEETYQAKLLVIHSIYKEQNEALLDKGLDVLRGKRLWSDAADLAINAARYFKRKNCLEQAAKYFDEGIIARDNIQTRKEELNR</sequence>
<evidence type="ECO:0000256" key="2">
    <source>
        <dbReference type="ARBA" id="ARBA00022490"/>
    </source>
</evidence>
<dbReference type="OrthoDB" id="2957368at2"/>
<dbReference type="Proteomes" id="UP000187367">
    <property type="component" value="Unassembled WGS sequence"/>
</dbReference>
<protein>
    <submittedName>
        <fullName evidence="6">Aspartate phosphatase</fullName>
    </submittedName>
</protein>
<dbReference type="RefSeq" id="WP_076759919.1">
    <property type="nucleotide sequence ID" value="NZ_JARMDZ010000001.1"/>
</dbReference>
<comment type="similarity">
    <text evidence="5">Belongs to the Rap family.</text>
</comment>
<dbReference type="AlphaFoldDB" id="A0A1R1QR27"/>
<dbReference type="Gene3D" id="1.25.40.10">
    <property type="entry name" value="Tetratricopeptide repeat domain"/>
    <property type="match status" value="1"/>
</dbReference>
<name>A0A1R1QR27_9BACI</name>
<evidence type="ECO:0000256" key="1">
    <source>
        <dbReference type="ARBA" id="ARBA00004496"/>
    </source>
</evidence>
<accession>A0A1R1QR27</accession>
<dbReference type="InterPro" id="IPR011990">
    <property type="entry name" value="TPR-like_helical_dom_sf"/>
</dbReference>
<dbReference type="SMART" id="SM00028">
    <property type="entry name" value="TPR"/>
    <property type="match status" value="4"/>
</dbReference>
<dbReference type="Pfam" id="PF18801">
    <property type="entry name" value="RapH_N"/>
    <property type="match status" value="1"/>
</dbReference>
<evidence type="ECO:0000256" key="4">
    <source>
        <dbReference type="ARBA" id="ARBA00022803"/>
    </source>
</evidence>